<evidence type="ECO:0000259" key="5">
    <source>
        <dbReference type="Pfam" id="PF03328"/>
    </source>
</evidence>
<dbReference type="GO" id="GO:0000287">
    <property type="term" value="F:magnesium ion binding"/>
    <property type="evidence" value="ECO:0007669"/>
    <property type="project" value="TreeGrafter"/>
</dbReference>
<dbReference type="EMBL" id="OV696691">
    <property type="protein sequence ID" value="CAH1266759.1"/>
    <property type="molecule type" value="Genomic_DNA"/>
</dbReference>
<keyword evidence="2" id="KW-0479">Metal-binding</keyword>
<comment type="cofactor">
    <cofactor evidence="1">
        <name>Mg(2+)</name>
        <dbReference type="ChEBI" id="CHEBI:18420"/>
    </cofactor>
</comment>
<organism evidence="6 7">
    <name type="scientific">Branchiostoma lanceolatum</name>
    <name type="common">Common lancelet</name>
    <name type="synonym">Amphioxus lanceolatum</name>
    <dbReference type="NCBI Taxonomy" id="7740"/>
    <lineage>
        <taxon>Eukaryota</taxon>
        <taxon>Metazoa</taxon>
        <taxon>Chordata</taxon>
        <taxon>Cephalochordata</taxon>
        <taxon>Leptocardii</taxon>
        <taxon>Amphioxiformes</taxon>
        <taxon>Branchiostomatidae</taxon>
        <taxon>Branchiostoma</taxon>
    </lineage>
</organism>
<evidence type="ECO:0000256" key="2">
    <source>
        <dbReference type="ARBA" id="ARBA00022723"/>
    </source>
</evidence>
<evidence type="ECO:0000313" key="7">
    <source>
        <dbReference type="Proteomes" id="UP000838412"/>
    </source>
</evidence>
<sequence>MRMAVLVRLVQRNVLRKVALSHGRWTTAAFISLTLRREQSTGVTPLMRSVLVLKNSPRSLQNFREAQADVYNLDLEDGVPEGEKESALKLYSETLKSGVFRGPHSLYVRVSDPRNSATLQKEVGELCHPDVTGFILPKVTSADEVSRAAEVLTEMERANNMAHGHLKIIPVIECLDGYKNAFDIAKASRRISALAAGKGDFAACFLVPPGSPIAERLGLRVLQAAKAAGVNAIETPSQGDFDNFARIERDANRGKALGFDGMILLHPKLVPFANQLYSPSRREVDWAEHVTAGARVYQPSAQEPRRFIGPPMRPGALQILQRHSQIQALKSSTSQDGNENEGDLHTVTPLQRTGGLTKTTAGGGWTHGMVPVTLDSSWRAAWSSAFLNAKRLNSCNLAAQEIGLPGVQPPFHLLAMLVTGLAISKQKAAGYDLWIYFSLIQRDKKIDVPDANVSEGVKEVAIFIGTLLFAFSCALIKKRLDRPAAMVPAAHPAADTERSDHNYEDCSYDSSHHVMRRADPTAPVLANVRWFKKSSGYDDDSEEPQPPNTTTCAIVHNVPKPLCQDDTPTSGPRPAADAMGSLDSLYDVYDNKDLQNVSTRRVCGVFVASRCVAGSLAPELRDTGFESGVP</sequence>
<feature type="region of interest" description="Disordered" evidence="4">
    <location>
        <begin position="330"/>
        <end position="362"/>
    </location>
</feature>
<evidence type="ECO:0000256" key="1">
    <source>
        <dbReference type="ARBA" id="ARBA00001946"/>
    </source>
</evidence>
<dbReference type="Pfam" id="PF03328">
    <property type="entry name" value="HpcH_HpaI"/>
    <property type="match status" value="1"/>
</dbReference>
<dbReference type="InterPro" id="IPR015813">
    <property type="entry name" value="Pyrv/PenolPyrv_kinase-like_dom"/>
</dbReference>
<dbReference type="SUPFAM" id="SSF51621">
    <property type="entry name" value="Phosphoenolpyruvate/pyruvate domain"/>
    <property type="match status" value="1"/>
</dbReference>
<reference evidence="6" key="1">
    <citation type="submission" date="2022-01" db="EMBL/GenBank/DDBJ databases">
        <authorList>
            <person name="Braso-Vives M."/>
        </authorList>
    </citation>
    <scope>NUCLEOTIDE SEQUENCE</scope>
</reference>
<dbReference type="GO" id="GO:0003824">
    <property type="term" value="F:catalytic activity"/>
    <property type="evidence" value="ECO:0007669"/>
    <property type="project" value="InterPro"/>
</dbReference>
<keyword evidence="7" id="KW-1185">Reference proteome</keyword>
<evidence type="ECO:0000313" key="6">
    <source>
        <dbReference type="EMBL" id="CAH1266759.1"/>
    </source>
</evidence>
<dbReference type="PANTHER" id="PTHR32308">
    <property type="entry name" value="LYASE BETA SUBUNIT, PUTATIVE (AFU_ORTHOLOGUE AFUA_4G13030)-RELATED"/>
    <property type="match status" value="1"/>
</dbReference>
<protein>
    <submittedName>
        <fullName evidence="6">CLYBL protein</fullName>
    </submittedName>
</protein>
<dbReference type="InterPro" id="IPR040442">
    <property type="entry name" value="Pyrv_kinase-like_dom_sf"/>
</dbReference>
<dbReference type="AlphaFoldDB" id="A0A8K0EUE5"/>
<name>A0A8K0EUE5_BRALA</name>
<dbReference type="GO" id="GO:0006107">
    <property type="term" value="P:oxaloacetate metabolic process"/>
    <property type="evidence" value="ECO:0007669"/>
    <property type="project" value="TreeGrafter"/>
</dbReference>
<dbReference type="Proteomes" id="UP000838412">
    <property type="component" value="Chromosome 6"/>
</dbReference>
<evidence type="ECO:0000256" key="3">
    <source>
        <dbReference type="ARBA" id="ARBA00022842"/>
    </source>
</evidence>
<feature type="domain" description="HpcH/HpaI aldolase/citrate lyase" evidence="5">
    <location>
        <begin position="53"/>
        <end position="267"/>
    </location>
</feature>
<dbReference type="Gene3D" id="3.20.20.60">
    <property type="entry name" value="Phosphoenolpyruvate-binding domains"/>
    <property type="match status" value="1"/>
</dbReference>
<keyword evidence="3" id="KW-0460">Magnesium</keyword>
<accession>A0A8K0EUE5</accession>
<dbReference type="OrthoDB" id="9999587at2759"/>
<gene>
    <name evidence="6" type="primary">CLYBL</name>
    <name evidence="6" type="ORF">BLAG_LOCUS20306</name>
</gene>
<dbReference type="InterPro" id="IPR005000">
    <property type="entry name" value="Aldolase/citrate-lyase_domain"/>
</dbReference>
<dbReference type="PANTHER" id="PTHR32308:SF1">
    <property type="entry name" value="HPCH_HPAI ALDOLASE_CITRATE LYASE DOMAIN-CONTAINING PROTEIN"/>
    <property type="match status" value="1"/>
</dbReference>
<proteinExistence type="predicted"/>
<evidence type="ECO:0000256" key="4">
    <source>
        <dbReference type="SAM" id="MobiDB-lite"/>
    </source>
</evidence>